<sequence>MFSARRPLLSVVRVMIDEMNDPKSSRSSPGAAGGAATTSPASTVVSLKSLAPYYVESQHGTYLRRLNEAIVDSRNRNIALTGRYGTGKSSILDRFQEMHEKATLRLAIHTLGPEGDGDSTTNRIQKELVKQLIYSASPKTLRRSTFARWAPLSLRRAGMEAFGIVSLLAVLLALLGWLPDLAGAGEGEPWVQRVALWAAFAVVAVLAMTGLRLLMHGRVISNVSAAGATVSLSERTLTYFDKYLDEIVNYFDAQSPDFVVFEDLDRFGDPHIFEALRELNTLLNSTPKRIEKGKPLRFIYAVRDSLFEKLGSDTKAEGDDAATAETLRANRTKFFDVVIPVVPFISHRNARDLLHDLLADAKITSIDRPLVDLVAQHATDMRLLVNMRNEYLVFAERLLNVHHQAPGLTPSGLFALVAYKNFHLKDFEHISRRGSDLDDLYRYRRDLVRTSVARLDRRKRDLLRGRGRAHARADVAARLSERLRAVGDASKRRSSWPSYKLRYQVGSTGVNAADASNPSFWAAVADTGSVGLQLTPDPDTDGNLFMTLAGEEFAGLFPEALDAGHWASIDEDDLRAEIAKIDQDISFLRGADFSALASADEFELAVQPPTKSPPNSETDTADVAETVHQTFRQLVDRTMKSDLARDLVTRGYLDRNFALYAAQFYGEFTGVDVATFIVQSVQTNTMDIDYRFDSPGAIENLLSETSEDFTHSVSAYNVAVVDFLLEHRRDLADNVVARMVSSFDDQAREFLAAYLSAGKQRSLLAAQLSARGWREVFTYLAKDEDVPDDARVGLVDAALSGAGTQGFDLGSDAADFIGEHYKEMPTFTSAQDDSRVQTIVALVNRADVLVADLSTVHETLRAQLVAHSLYQLTAPNLYTALGAPRTISLDQVREDDVVYEYCLANPGRYLAAVRGDGNTKHTVETADTLRAVLADVAGRWSDEQIDKLISAAAPGSALDSIAGVPSSTLRALAAARLFRASISNMEAYRAEVGAIDENLAQLLLAAGAIEVEPGNEVLEGDEAVPADRVVASLAILNASDAIPAARDRVSLVRSLDIDGPLPPEQLQPEGGELLTLLITEGIVEDDADTFSQFHAAGWSALEPAIVASDYFKGSVAPELVDGMVAQIFDSPKVRDKLGAQIVGRLGEFVPSDDGTALTAAASYAVAQGITLPAHEILRVAATGPEARDVTLRLLQMAPPAAADIVATLVELGEPYRNLSTRQQTEFEVPFDDAHRAVFGQLEEAGLCKTSKKRLQDRLLVKLL</sequence>
<evidence type="ECO:0000256" key="2">
    <source>
        <dbReference type="SAM" id="Phobius"/>
    </source>
</evidence>
<dbReference type="EMBL" id="FOND01000013">
    <property type="protein sequence ID" value="SFF40867.1"/>
    <property type="molecule type" value="Genomic_DNA"/>
</dbReference>
<dbReference type="InterPro" id="IPR048428">
    <property type="entry name" value="YobI-NTPase"/>
</dbReference>
<evidence type="ECO:0000313" key="5">
    <source>
        <dbReference type="Proteomes" id="UP000198589"/>
    </source>
</evidence>
<organism evidence="4 5">
    <name type="scientific">Blastococcus tunisiensis</name>
    <dbReference type="NCBI Taxonomy" id="1798228"/>
    <lineage>
        <taxon>Bacteria</taxon>
        <taxon>Bacillati</taxon>
        <taxon>Actinomycetota</taxon>
        <taxon>Actinomycetes</taxon>
        <taxon>Geodermatophilales</taxon>
        <taxon>Geodermatophilaceae</taxon>
        <taxon>Blastococcus</taxon>
    </lineage>
</organism>
<name>A0A1I2IIG2_9ACTN</name>
<feature type="domain" description="YobI-like P-loop NTPase" evidence="3">
    <location>
        <begin position="62"/>
        <end position="437"/>
    </location>
</feature>
<keyword evidence="5" id="KW-1185">Reference proteome</keyword>
<proteinExistence type="predicted"/>
<dbReference type="Proteomes" id="UP000198589">
    <property type="component" value="Unassembled WGS sequence"/>
</dbReference>
<accession>A0A1I2IIG2</accession>
<gene>
    <name evidence="4" type="ORF">SAMN05216574_11328</name>
</gene>
<evidence type="ECO:0000313" key="4">
    <source>
        <dbReference type="EMBL" id="SFF40867.1"/>
    </source>
</evidence>
<feature type="region of interest" description="Disordered" evidence="1">
    <location>
        <begin position="20"/>
        <end position="39"/>
    </location>
</feature>
<keyword evidence="2" id="KW-1133">Transmembrane helix</keyword>
<feature type="compositionally biased region" description="Low complexity" evidence="1">
    <location>
        <begin position="25"/>
        <end position="39"/>
    </location>
</feature>
<evidence type="ECO:0000259" key="3">
    <source>
        <dbReference type="Pfam" id="PF20693"/>
    </source>
</evidence>
<feature type="transmembrane region" description="Helical" evidence="2">
    <location>
        <begin position="190"/>
        <end position="214"/>
    </location>
</feature>
<reference evidence="5" key="1">
    <citation type="submission" date="2016-10" db="EMBL/GenBank/DDBJ databases">
        <authorList>
            <person name="Varghese N."/>
            <person name="Submissions S."/>
        </authorList>
    </citation>
    <scope>NUCLEOTIDE SEQUENCE [LARGE SCALE GENOMIC DNA]</scope>
    <source>
        <strain evidence="5">DSM 46838</strain>
    </source>
</reference>
<keyword evidence="2" id="KW-0812">Transmembrane</keyword>
<dbReference type="SUPFAM" id="SSF52540">
    <property type="entry name" value="P-loop containing nucleoside triphosphate hydrolases"/>
    <property type="match status" value="1"/>
</dbReference>
<feature type="transmembrane region" description="Helical" evidence="2">
    <location>
        <begin position="157"/>
        <end position="178"/>
    </location>
</feature>
<dbReference type="STRING" id="1798228.SAMN05216574_11328"/>
<dbReference type="AlphaFoldDB" id="A0A1I2IIG2"/>
<protein>
    <recommendedName>
        <fullName evidence="3">YobI-like P-loop NTPase domain-containing protein</fullName>
    </recommendedName>
</protein>
<evidence type="ECO:0000256" key="1">
    <source>
        <dbReference type="SAM" id="MobiDB-lite"/>
    </source>
</evidence>
<keyword evidence="2" id="KW-0472">Membrane</keyword>
<dbReference type="Pfam" id="PF20693">
    <property type="entry name" value="YobI-ATPase"/>
    <property type="match status" value="1"/>
</dbReference>
<dbReference type="InterPro" id="IPR027417">
    <property type="entry name" value="P-loop_NTPase"/>
</dbReference>